<dbReference type="EMBL" id="CP071869">
    <property type="protein sequence ID" value="QTE23325.1"/>
    <property type="molecule type" value="Genomic_DNA"/>
</dbReference>
<dbReference type="PROSITE" id="PS51736">
    <property type="entry name" value="RECOMBINASES_3"/>
    <property type="match status" value="1"/>
</dbReference>
<accession>A0A975H9T8</accession>
<keyword evidence="1" id="KW-0175">Coiled coil</keyword>
<dbReference type="InterPro" id="IPR006119">
    <property type="entry name" value="Resolv_N"/>
</dbReference>
<feature type="domain" description="Resolvase/invertase-type recombinase catalytic" evidence="2">
    <location>
        <begin position="8"/>
        <end position="153"/>
    </location>
</feature>
<dbReference type="Gene3D" id="3.90.1750.20">
    <property type="entry name" value="Putative Large Serine Recombinase, Chain B, Domain 2"/>
    <property type="match status" value="1"/>
</dbReference>
<dbReference type="SMART" id="SM00857">
    <property type="entry name" value="Resolvase"/>
    <property type="match status" value="1"/>
</dbReference>
<feature type="domain" description="Recombinase" evidence="3">
    <location>
        <begin position="161"/>
        <end position="276"/>
    </location>
</feature>
<sequence>MNKKKDIKYFIYARKSTESDDKQMASIEDQITEVRKLAVQLNLQIVDVISESKSAKEPGRKGFNEMIERIRNNEAQGILSWKLNRLARNPIDGGIITDLLQKNIIKHIQTYGKEYLPTDNVIMMYIEFGMSNQYSNDLSVDVKRGMRQKAERGWYPCAVLPIGYLHNSGRPGEKEIISDPKRFSIVQRLWKLLLKGTYSISDIKREAKELGLTNARGNPYALNTFAKLFRNEFYAGYFNWRNSEGVLTQLEGKHQRMITYEEFKRAQEIIKNKGRPTRVNSYDFPYRGPIYCGECDSPITAEHKLQIRCTTCNTKFSFKNRNTCKSCELPISEMKKATITEKIYYRCTKRKQKCSQPYIEEKKLTEIIKNHIEKIQIDEDFYNLAITCLDATEKEDVVDTQNLKQSLLKRKTESLTKRQQLITLRLNNEISAKEMITLKAEMNNQIQELEDKISDLEIAEFSWKTHTKNTLDFNLKASSIFKNGDNNKKKEVLSQFGSNLRLKDKSLYFIRDYRSVVISEWHRLYRCKKEGFEPDKSLILKDENLDLNDFEAVTSRLLSSLKFVRT</sequence>
<dbReference type="KEGG" id="pcea:J3359_03335"/>
<dbReference type="InterPro" id="IPR036162">
    <property type="entry name" value="Resolvase-like_N_sf"/>
</dbReference>
<evidence type="ECO:0000313" key="4">
    <source>
        <dbReference type="EMBL" id="QTE23325.1"/>
    </source>
</evidence>
<organism evidence="4 5">
    <name type="scientific">Polaribacter cellanae</name>
    <dbReference type="NCBI Taxonomy" id="2818493"/>
    <lineage>
        <taxon>Bacteria</taxon>
        <taxon>Pseudomonadati</taxon>
        <taxon>Bacteroidota</taxon>
        <taxon>Flavobacteriia</taxon>
        <taxon>Flavobacteriales</taxon>
        <taxon>Flavobacteriaceae</taxon>
    </lineage>
</organism>
<dbReference type="Pfam" id="PF00239">
    <property type="entry name" value="Resolvase"/>
    <property type="match status" value="1"/>
</dbReference>
<gene>
    <name evidence="4" type="ORF">J3359_03335</name>
</gene>
<dbReference type="AlphaFoldDB" id="A0A975H9T8"/>
<dbReference type="PANTHER" id="PTHR30461">
    <property type="entry name" value="DNA-INVERTASE FROM LAMBDOID PROPHAGE"/>
    <property type="match status" value="1"/>
</dbReference>
<protein>
    <submittedName>
        <fullName evidence="4">Recombinase family protein</fullName>
    </submittedName>
</protein>
<dbReference type="InterPro" id="IPR050639">
    <property type="entry name" value="SSR_resolvase"/>
</dbReference>
<evidence type="ECO:0000259" key="2">
    <source>
        <dbReference type="PROSITE" id="PS51736"/>
    </source>
</evidence>
<keyword evidence="5" id="KW-1185">Reference proteome</keyword>
<evidence type="ECO:0000313" key="5">
    <source>
        <dbReference type="Proteomes" id="UP000663920"/>
    </source>
</evidence>
<dbReference type="Pfam" id="PF07508">
    <property type="entry name" value="Recombinase"/>
    <property type="match status" value="1"/>
</dbReference>
<dbReference type="PANTHER" id="PTHR30461:SF23">
    <property type="entry name" value="DNA RECOMBINASE-RELATED"/>
    <property type="match status" value="1"/>
</dbReference>
<name>A0A975H9T8_9FLAO</name>
<dbReference type="Proteomes" id="UP000663920">
    <property type="component" value="Chromosome"/>
</dbReference>
<feature type="coiled-coil region" evidence="1">
    <location>
        <begin position="432"/>
        <end position="459"/>
    </location>
</feature>
<reference evidence="4 5" key="1">
    <citation type="submission" date="2021-03" db="EMBL/GenBank/DDBJ databases">
        <title>Complete genome of Polaribacter_sp.SM13.</title>
        <authorList>
            <person name="Jeong S.W."/>
            <person name="Bae J.W."/>
        </authorList>
    </citation>
    <scope>NUCLEOTIDE SEQUENCE [LARGE SCALE GENOMIC DNA]</scope>
    <source>
        <strain evidence="4 5">SM13</strain>
    </source>
</reference>
<dbReference type="CDD" id="cd00338">
    <property type="entry name" value="Ser_Recombinase"/>
    <property type="match status" value="1"/>
</dbReference>
<dbReference type="InterPro" id="IPR038109">
    <property type="entry name" value="DNA_bind_recomb_sf"/>
</dbReference>
<dbReference type="GO" id="GO:0003677">
    <property type="term" value="F:DNA binding"/>
    <property type="evidence" value="ECO:0007669"/>
    <property type="project" value="InterPro"/>
</dbReference>
<dbReference type="InterPro" id="IPR011109">
    <property type="entry name" value="DNA_bind_recombinase_dom"/>
</dbReference>
<dbReference type="PROSITE" id="PS51737">
    <property type="entry name" value="RECOMBINASE_DNA_BIND"/>
    <property type="match status" value="1"/>
</dbReference>
<dbReference type="RefSeq" id="WP_208079336.1">
    <property type="nucleotide sequence ID" value="NZ_CP071869.1"/>
</dbReference>
<evidence type="ECO:0000259" key="3">
    <source>
        <dbReference type="PROSITE" id="PS51737"/>
    </source>
</evidence>
<dbReference type="SUPFAM" id="SSF53041">
    <property type="entry name" value="Resolvase-like"/>
    <property type="match status" value="1"/>
</dbReference>
<dbReference type="Gene3D" id="3.40.50.1390">
    <property type="entry name" value="Resolvase, N-terminal catalytic domain"/>
    <property type="match status" value="1"/>
</dbReference>
<evidence type="ECO:0000256" key="1">
    <source>
        <dbReference type="SAM" id="Coils"/>
    </source>
</evidence>
<proteinExistence type="predicted"/>
<dbReference type="GO" id="GO:0000150">
    <property type="term" value="F:DNA strand exchange activity"/>
    <property type="evidence" value="ECO:0007669"/>
    <property type="project" value="InterPro"/>
</dbReference>